<gene>
    <name evidence="1" type="ORF">HA1_00713</name>
</gene>
<protein>
    <recommendedName>
        <fullName evidence="3">DGQHR domain-containing protein</fullName>
    </recommendedName>
</protein>
<accession>A0AAV3FGV9</accession>
<dbReference type="Proteomes" id="UP000005358">
    <property type="component" value="Chromosome"/>
</dbReference>
<organism evidence="1 2">
    <name type="scientific">Clostridium perfringens F262</name>
    <dbReference type="NCBI Taxonomy" id="883064"/>
    <lineage>
        <taxon>Bacteria</taxon>
        <taxon>Bacillati</taxon>
        <taxon>Bacillota</taxon>
        <taxon>Clostridia</taxon>
        <taxon>Eubacteriales</taxon>
        <taxon>Clostridiaceae</taxon>
        <taxon>Clostridium</taxon>
    </lineage>
</organism>
<dbReference type="RefSeq" id="WP_003479920.1">
    <property type="nucleotide sequence ID" value="NZ_CM001477.1"/>
</dbReference>
<dbReference type="EMBL" id="AFES01000007">
    <property type="protein sequence ID" value="EIA18576.1"/>
    <property type="molecule type" value="Genomic_DNA"/>
</dbReference>
<evidence type="ECO:0000313" key="1">
    <source>
        <dbReference type="EMBL" id="EIA18576.1"/>
    </source>
</evidence>
<proteinExistence type="predicted"/>
<comment type="caution">
    <text evidence="1">The sequence shown here is derived from an EMBL/GenBank/DDBJ whole genome shotgun (WGS) entry which is preliminary data.</text>
</comment>
<evidence type="ECO:0000313" key="2">
    <source>
        <dbReference type="Proteomes" id="UP000005358"/>
    </source>
</evidence>
<dbReference type="AlphaFoldDB" id="A0AAV3FGV9"/>
<name>A0AAV3FGV9_CLOPF</name>
<sequence length="412" mass="47165">MAIKAKKKEDILELLDYQIEKYSTSDGIVDFYAVKVKQNEDINMYTTSLATSFTHSLICRLPRDMQNEDGIQRALNGTKVNSIANKFEKEIGYTSPNSVVINLKYRSKDKVSNYVSIIHPMKDSDNIILIKINLKGYRQFISEAEVDEEGYLLEPESVMMGILIDAHHRTEAAYNANEIDFEFATSLYIDLPYREMARVFTNINEFQEKPSPTHTLAVKAIAGILDDIEKKGYEYLTQLNNEENFVLNNRIRIFEGKRPKDLPTPFINGKTMHTLLVRHIIPKLNNFSILSGVSLVNSYFEAWKEVYPEAWGDKKHVLTKAMGITLMCRLFPEIFTIASLNECTSKLTKEMFKKYIQNIFYGKEILLGGNSVDVDWKSEIFGGYSSGKGINEIFALLEQLVNNYMGDLVKNN</sequence>
<evidence type="ECO:0008006" key="3">
    <source>
        <dbReference type="Google" id="ProtNLM"/>
    </source>
</evidence>
<reference evidence="1 2" key="1">
    <citation type="journal article" date="2012" name="PLoS ONE">
        <title>Genome Sequencing and Analysis of a Type A Clostridium perfringens Isolate from a Case of Bovine Clostridial Abomasitis.</title>
        <authorList>
            <person name="Nowell V.J."/>
            <person name="Kropinski A.M."/>
            <person name="Songer J.G."/>
            <person name="Macinnes J.I."/>
            <person name="Parreira V.R."/>
            <person name="Prescott J.F."/>
        </authorList>
    </citation>
    <scope>NUCLEOTIDE SEQUENCE [LARGE SCALE GENOMIC DNA]</scope>
    <source>
        <strain evidence="1 2">F262</strain>
    </source>
</reference>